<protein>
    <recommendedName>
        <fullName evidence="5">Ubiquitin-like domain-containing protein</fullName>
    </recommendedName>
</protein>
<dbReference type="OrthoDB" id="5273213at2759"/>
<dbReference type="FunCoup" id="A0A482WS20">
    <property type="interactions" value="1744"/>
</dbReference>
<evidence type="ECO:0008006" key="5">
    <source>
        <dbReference type="Google" id="ProtNLM"/>
    </source>
</evidence>
<keyword evidence="4" id="KW-1185">Reference proteome</keyword>
<dbReference type="PANTHER" id="PTHR18849:SF0">
    <property type="entry name" value="CILIA- AND FLAGELLA-ASSOCIATED PROTEIN 410-RELATED"/>
    <property type="match status" value="1"/>
</dbReference>
<dbReference type="SUPFAM" id="SSF52058">
    <property type="entry name" value="L domain-like"/>
    <property type="match status" value="1"/>
</dbReference>
<evidence type="ECO:0000256" key="1">
    <source>
        <dbReference type="ARBA" id="ARBA00022614"/>
    </source>
</evidence>
<dbReference type="Gene3D" id="3.10.20.90">
    <property type="entry name" value="Phosphatidylinositol 3-kinase Catalytic Subunit, Chain A, domain 1"/>
    <property type="match status" value="1"/>
</dbReference>
<dbReference type="STRING" id="195883.A0A482WS20"/>
<evidence type="ECO:0000313" key="3">
    <source>
        <dbReference type="EMBL" id="RZF36415.1"/>
    </source>
</evidence>
<keyword evidence="2" id="KW-0677">Repeat</keyword>
<accession>A0A482WS20</accession>
<dbReference type="SMR" id="A0A482WS20"/>
<dbReference type="SMART" id="SM00365">
    <property type="entry name" value="LRR_SD22"/>
    <property type="match status" value="3"/>
</dbReference>
<name>A0A482WS20_LAOST</name>
<dbReference type="InterPro" id="IPR032675">
    <property type="entry name" value="LRR_dom_sf"/>
</dbReference>
<dbReference type="GO" id="GO:0007010">
    <property type="term" value="P:cytoskeleton organization"/>
    <property type="evidence" value="ECO:0007669"/>
    <property type="project" value="TreeGrafter"/>
</dbReference>
<dbReference type="InterPro" id="IPR044079">
    <property type="entry name" value="Ubl_TBCE"/>
</dbReference>
<proteinExistence type="predicted"/>
<evidence type="ECO:0000256" key="2">
    <source>
        <dbReference type="ARBA" id="ARBA00022737"/>
    </source>
</evidence>
<dbReference type="AlphaFoldDB" id="A0A482WS20"/>
<gene>
    <name evidence="3" type="ORF">LSTR_LSTR010835</name>
</gene>
<dbReference type="EMBL" id="QKKF02026418">
    <property type="protein sequence ID" value="RZF36415.1"/>
    <property type="molecule type" value="Genomic_DNA"/>
</dbReference>
<dbReference type="Pfam" id="PF14580">
    <property type="entry name" value="LRR_9"/>
    <property type="match status" value="1"/>
</dbReference>
<dbReference type="InterPro" id="IPR001611">
    <property type="entry name" value="Leu-rich_rpt"/>
</dbReference>
<evidence type="ECO:0000313" key="4">
    <source>
        <dbReference type="Proteomes" id="UP000291343"/>
    </source>
</evidence>
<dbReference type="PROSITE" id="PS51450">
    <property type="entry name" value="LRR"/>
    <property type="match status" value="4"/>
</dbReference>
<reference evidence="3 4" key="1">
    <citation type="journal article" date="2017" name="Gigascience">
        <title>Genome sequence of the small brown planthopper, Laodelphax striatellus.</title>
        <authorList>
            <person name="Zhu J."/>
            <person name="Jiang F."/>
            <person name="Wang X."/>
            <person name="Yang P."/>
            <person name="Bao Y."/>
            <person name="Zhao W."/>
            <person name="Wang W."/>
            <person name="Lu H."/>
            <person name="Wang Q."/>
            <person name="Cui N."/>
            <person name="Li J."/>
            <person name="Chen X."/>
            <person name="Luo L."/>
            <person name="Yu J."/>
            <person name="Kang L."/>
            <person name="Cui F."/>
        </authorList>
    </citation>
    <scope>NUCLEOTIDE SEQUENCE [LARGE SCALE GENOMIC DNA]</scope>
    <source>
        <strain evidence="3">Lst14</strain>
    </source>
</reference>
<comment type="caution">
    <text evidence="3">The sequence shown here is derived from an EMBL/GenBank/DDBJ whole genome shotgun (WGS) entry which is preliminary data.</text>
</comment>
<dbReference type="InParanoid" id="A0A482WS20"/>
<dbReference type="CDD" id="cd17044">
    <property type="entry name" value="Ubl_TBCE"/>
    <property type="match status" value="1"/>
</dbReference>
<organism evidence="3 4">
    <name type="scientific">Laodelphax striatellus</name>
    <name type="common">Small brown planthopper</name>
    <name type="synonym">Delphax striatella</name>
    <dbReference type="NCBI Taxonomy" id="195883"/>
    <lineage>
        <taxon>Eukaryota</taxon>
        <taxon>Metazoa</taxon>
        <taxon>Ecdysozoa</taxon>
        <taxon>Arthropoda</taxon>
        <taxon>Hexapoda</taxon>
        <taxon>Insecta</taxon>
        <taxon>Pterygota</taxon>
        <taxon>Neoptera</taxon>
        <taxon>Paraneoptera</taxon>
        <taxon>Hemiptera</taxon>
        <taxon>Auchenorrhyncha</taxon>
        <taxon>Fulgoroidea</taxon>
        <taxon>Delphacidae</taxon>
        <taxon>Criomorphinae</taxon>
        <taxon>Laodelphax</taxon>
    </lineage>
</organism>
<dbReference type="PANTHER" id="PTHR18849">
    <property type="entry name" value="LEUCINE RICH REPEAT PROTEIN"/>
    <property type="match status" value="1"/>
</dbReference>
<keyword evidence="1" id="KW-0433">Leucine-rich repeat</keyword>
<dbReference type="Gene3D" id="3.80.10.10">
    <property type="entry name" value="Ribonuclease Inhibitor"/>
    <property type="match status" value="2"/>
</dbReference>
<sequence length="464" mass="53070">MVSIKVSSILRLNYSSGSFLREEKVSCGVDLATAIALRYGASEQDSEKVDERLRQVKKALNAPFIMMVGFDEVNKKISSFKSLEVVSLKNCKVSNAGAPHQLEEMCPNIRELDLSSNLLSKWEDVTAITRQLPGLISLDLSDNRLALPDDTQTQDKSNVSLTLEDINLNSTNHSWKNIVYCAQLWPNIQRLQVALNHISTLDTPPTNVLHNLRALDLTGNNIQYWSEVNKLGTLPLLQTLNLSSNKLCDITLPENNNLFSALKYLLLTNNCITEWSHINELEKLNLDELRIKSNPIKENNPEHWFEMMVAKIGSMKRLNGEVITREERLGAEYIYIRLFGQQWQTSKQDPDLKAKFLASHPRYQKLVSKHGEAELSEYKKANSKLESKLVLLEIRSASNPHVIKKKFPLTMTVQKVYNFAKRIFEFETLYLVPTKNKELRIPLDEQLRSLDFYSFEEGDIIFAE</sequence>
<dbReference type="Proteomes" id="UP000291343">
    <property type="component" value="Unassembled WGS sequence"/>
</dbReference>